<proteinExistence type="inferred from homology"/>
<keyword evidence="5" id="KW-0804">Transcription</keyword>
<comment type="similarity">
    <text evidence="1">Belongs to the sigma-70 factor family. ECF subfamily.</text>
</comment>
<evidence type="ECO:0000259" key="7">
    <source>
        <dbReference type="Pfam" id="PF08281"/>
    </source>
</evidence>
<gene>
    <name evidence="8" type="ORF">GWK08_06105</name>
</gene>
<dbReference type="RefSeq" id="WP_163606007.1">
    <property type="nucleotide sequence ID" value="NZ_JAABOO010000001.1"/>
</dbReference>
<dbReference type="GO" id="GO:0003677">
    <property type="term" value="F:DNA binding"/>
    <property type="evidence" value="ECO:0007669"/>
    <property type="project" value="UniProtKB-KW"/>
</dbReference>
<evidence type="ECO:0000256" key="4">
    <source>
        <dbReference type="ARBA" id="ARBA00023125"/>
    </source>
</evidence>
<dbReference type="SUPFAM" id="SSF88946">
    <property type="entry name" value="Sigma2 domain of RNA polymerase sigma factors"/>
    <property type="match status" value="1"/>
</dbReference>
<dbReference type="Pfam" id="PF04542">
    <property type="entry name" value="Sigma70_r2"/>
    <property type="match status" value="1"/>
</dbReference>
<evidence type="ECO:0000313" key="8">
    <source>
        <dbReference type="EMBL" id="NER13004.1"/>
    </source>
</evidence>
<dbReference type="Gene3D" id="1.10.10.10">
    <property type="entry name" value="Winged helix-like DNA-binding domain superfamily/Winged helix DNA-binding domain"/>
    <property type="match status" value="1"/>
</dbReference>
<protein>
    <submittedName>
        <fullName evidence="8">Sigma-70 family RNA polymerase sigma factor</fullName>
    </submittedName>
</protein>
<keyword evidence="2" id="KW-0805">Transcription regulation</keyword>
<reference evidence="8 9" key="1">
    <citation type="submission" date="2020-01" db="EMBL/GenBank/DDBJ databases">
        <title>Leptobacterium flavescens.</title>
        <authorList>
            <person name="Wang G."/>
        </authorList>
    </citation>
    <scope>NUCLEOTIDE SEQUENCE [LARGE SCALE GENOMIC DNA]</scope>
    <source>
        <strain evidence="8 9">KCTC 22160</strain>
    </source>
</reference>
<evidence type="ECO:0000256" key="5">
    <source>
        <dbReference type="ARBA" id="ARBA00023163"/>
    </source>
</evidence>
<dbReference type="GO" id="GO:0016987">
    <property type="term" value="F:sigma factor activity"/>
    <property type="evidence" value="ECO:0007669"/>
    <property type="project" value="UniProtKB-KW"/>
</dbReference>
<dbReference type="InterPro" id="IPR007627">
    <property type="entry name" value="RNA_pol_sigma70_r2"/>
</dbReference>
<dbReference type="GO" id="GO:0006352">
    <property type="term" value="P:DNA-templated transcription initiation"/>
    <property type="evidence" value="ECO:0007669"/>
    <property type="project" value="InterPro"/>
</dbReference>
<feature type="domain" description="RNA polymerase sigma-70 region 2" evidence="6">
    <location>
        <begin position="21"/>
        <end position="86"/>
    </location>
</feature>
<sequence length="184" mass="21891">MNLEDLIKKCRNNDRKAQERLYLLYKDALFILCLKYCRNIEEAEDNLQDAFLIILKNIKKYKGKGSFEGWLKRITINRAIDRYKKQPHNQVLDERFPETEDTMIEEGEMNLSMNKLLELIQGLPDRYRLVFSLYELDNYQHSEIARMLSISEGTSKSNLHRAKILLKKQIKEQESDLKKKSMQS</sequence>
<dbReference type="InterPro" id="IPR039425">
    <property type="entry name" value="RNA_pol_sigma-70-like"/>
</dbReference>
<keyword evidence="9" id="KW-1185">Reference proteome</keyword>
<dbReference type="PANTHER" id="PTHR43133:SF8">
    <property type="entry name" value="RNA POLYMERASE SIGMA FACTOR HI_1459-RELATED"/>
    <property type="match status" value="1"/>
</dbReference>
<dbReference type="Gene3D" id="1.10.1740.10">
    <property type="match status" value="1"/>
</dbReference>
<evidence type="ECO:0000256" key="2">
    <source>
        <dbReference type="ARBA" id="ARBA00023015"/>
    </source>
</evidence>
<dbReference type="EMBL" id="JAABOO010000001">
    <property type="protein sequence ID" value="NER13004.1"/>
    <property type="molecule type" value="Genomic_DNA"/>
</dbReference>
<name>A0A6P0UIC6_9FLAO</name>
<dbReference type="InterPro" id="IPR013324">
    <property type="entry name" value="RNA_pol_sigma_r3/r4-like"/>
</dbReference>
<dbReference type="InterPro" id="IPR013249">
    <property type="entry name" value="RNA_pol_sigma70_r4_t2"/>
</dbReference>
<evidence type="ECO:0000313" key="9">
    <source>
        <dbReference type="Proteomes" id="UP000468581"/>
    </source>
</evidence>
<dbReference type="NCBIfam" id="TIGR02937">
    <property type="entry name" value="sigma70-ECF"/>
    <property type="match status" value="1"/>
</dbReference>
<dbReference type="CDD" id="cd06171">
    <property type="entry name" value="Sigma70_r4"/>
    <property type="match status" value="1"/>
</dbReference>
<dbReference type="InterPro" id="IPR013325">
    <property type="entry name" value="RNA_pol_sigma_r2"/>
</dbReference>
<dbReference type="PANTHER" id="PTHR43133">
    <property type="entry name" value="RNA POLYMERASE ECF-TYPE SIGMA FACTO"/>
    <property type="match status" value="1"/>
</dbReference>
<evidence type="ECO:0000256" key="3">
    <source>
        <dbReference type="ARBA" id="ARBA00023082"/>
    </source>
</evidence>
<evidence type="ECO:0000259" key="6">
    <source>
        <dbReference type="Pfam" id="PF04542"/>
    </source>
</evidence>
<evidence type="ECO:0000256" key="1">
    <source>
        <dbReference type="ARBA" id="ARBA00010641"/>
    </source>
</evidence>
<comment type="caution">
    <text evidence="8">The sequence shown here is derived from an EMBL/GenBank/DDBJ whole genome shotgun (WGS) entry which is preliminary data.</text>
</comment>
<dbReference type="InterPro" id="IPR036388">
    <property type="entry name" value="WH-like_DNA-bd_sf"/>
</dbReference>
<feature type="domain" description="RNA polymerase sigma factor 70 region 4 type 2" evidence="7">
    <location>
        <begin position="114"/>
        <end position="163"/>
    </location>
</feature>
<keyword evidence="4" id="KW-0238">DNA-binding</keyword>
<dbReference type="Pfam" id="PF08281">
    <property type="entry name" value="Sigma70_r4_2"/>
    <property type="match status" value="1"/>
</dbReference>
<organism evidence="8 9">
    <name type="scientific">Leptobacterium flavescens</name>
    <dbReference type="NCBI Taxonomy" id="472055"/>
    <lineage>
        <taxon>Bacteria</taxon>
        <taxon>Pseudomonadati</taxon>
        <taxon>Bacteroidota</taxon>
        <taxon>Flavobacteriia</taxon>
        <taxon>Flavobacteriales</taxon>
        <taxon>Flavobacteriaceae</taxon>
        <taxon>Leptobacterium</taxon>
    </lineage>
</organism>
<dbReference type="InterPro" id="IPR014284">
    <property type="entry name" value="RNA_pol_sigma-70_dom"/>
</dbReference>
<dbReference type="SUPFAM" id="SSF88659">
    <property type="entry name" value="Sigma3 and sigma4 domains of RNA polymerase sigma factors"/>
    <property type="match status" value="1"/>
</dbReference>
<keyword evidence="3" id="KW-0731">Sigma factor</keyword>
<accession>A0A6P0UIC6</accession>
<dbReference type="AlphaFoldDB" id="A0A6P0UIC6"/>
<dbReference type="Proteomes" id="UP000468581">
    <property type="component" value="Unassembled WGS sequence"/>
</dbReference>